<dbReference type="Proteomes" id="UP000178085">
    <property type="component" value="Unassembled WGS sequence"/>
</dbReference>
<dbReference type="EMBL" id="METD01000001">
    <property type="protein sequence ID" value="OGB73753.1"/>
    <property type="molecule type" value="Genomic_DNA"/>
</dbReference>
<proteinExistence type="predicted"/>
<dbReference type="GO" id="GO:0003677">
    <property type="term" value="F:DNA binding"/>
    <property type="evidence" value="ECO:0007669"/>
    <property type="project" value="InterPro"/>
</dbReference>
<protein>
    <recommendedName>
        <fullName evidence="1">HTH cro/C1-type domain-containing protein</fullName>
    </recommendedName>
</protein>
<gene>
    <name evidence="2" type="ORF">A3K51_02895</name>
</gene>
<dbReference type="Gene3D" id="1.10.260.40">
    <property type="entry name" value="lambda repressor-like DNA-binding domains"/>
    <property type="match status" value="1"/>
</dbReference>
<organism evidence="2 3">
    <name type="scientific">candidate division Kazan bacterium RIFCSPLOWO2_01_FULL_45_19</name>
    <dbReference type="NCBI Taxonomy" id="1798538"/>
    <lineage>
        <taxon>Bacteria</taxon>
        <taxon>Bacteria division Kazan-3B-28</taxon>
    </lineage>
</organism>
<dbReference type="InterPro" id="IPR001387">
    <property type="entry name" value="Cro/C1-type_HTH"/>
</dbReference>
<dbReference type="Pfam" id="PF01381">
    <property type="entry name" value="HTH_3"/>
    <property type="match status" value="1"/>
</dbReference>
<dbReference type="CDD" id="cd00093">
    <property type="entry name" value="HTH_XRE"/>
    <property type="match status" value="1"/>
</dbReference>
<name>A0A1F4NQK9_UNCK3</name>
<evidence type="ECO:0000313" key="2">
    <source>
        <dbReference type="EMBL" id="OGB73753.1"/>
    </source>
</evidence>
<comment type="caution">
    <text evidence="2">The sequence shown here is derived from an EMBL/GenBank/DDBJ whole genome shotgun (WGS) entry which is preliminary data.</text>
</comment>
<feature type="domain" description="HTH cro/C1-type" evidence="1">
    <location>
        <begin position="17"/>
        <end position="71"/>
    </location>
</feature>
<dbReference type="PROSITE" id="PS50943">
    <property type="entry name" value="HTH_CROC1"/>
    <property type="match status" value="1"/>
</dbReference>
<evidence type="ECO:0000313" key="3">
    <source>
        <dbReference type="Proteomes" id="UP000178085"/>
    </source>
</evidence>
<dbReference type="AlphaFoldDB" id="A0A1F4NQK9"/>
<reference evidence="2 3" key="1">
    <citation type="journal article" date="2016" name="Nat. Commun.">
        <title>Thousands of microbial genomes shed light on interconnected biogeochemical processes in an aquifer system.</title>
        <authorList>
            <person name="Anantharaman K."/>
            <person name="Brown C.T."/>
            <person name="Hug L.A."/>
            <person name="Sharon I."/>
            <person name="Castelle C.J."/>
            <person name="Probst A.J."/>
            <person name="Thomas B.C."/>
            <person name="Singh A."/>
            <person name="Wilkins M.J."/>
            <person name="Karaoz U."/>
            <person name="Brodie E.L."/>
            <person name="Williams K.H."/>
            <person name="Hubbard S.S."/>
            <person name="Banfield J.F."/>
        </authorList>
    </citation>
    <scope>NUCLEOTIDE SEQUENCE [LARGE SCALE GENOMIC DNA]</scope>
</reference>
<sequence>MNSQIYSKEYKELVKKLRQARLDVGLTQKEVAQKLGKPQSFVSKVEAGQRRLDVLELKTLAVIYRQDIKKFFYAK</sequence>
<evidence type="ECO:0000259" key="1">
    <source>
        <dbReference type="PROSITE" id="PS50943"/>
    </source>
</evidence>
<dbReference type="SUPFAM" id="SSF47413">
    <property type="entry name" value="lambda repressor-like DNA-binding domains"/>
    <property type="match status" value="1"/>
</dbReference>
<accession>A0A1F4NQK9</accession>
<dbReference type="InterPro" id="IPR010982">
    <property type="entry name" value="Lambda_DNA-bd_dom_sf"/>
</dbReference>
<dbReference type="SMART" id="SM00530">
    <property type="entry name" value="HTH_XRE"/>
    <property type="match status" value="1"/>
</dbReference>